<evidence type="ECO:0000256" key="1">
    <source>
        <dbReference type="ARBA" id="ARBA00004117"/>
    </source>
</evidence>
<dbReference type="Gene3D" id="1.10.220.30">
    <property type="match status" value="1"/>
</dbReference>
<evidence type="ECO:0000256" key="7">
    <source>
        <dbReference type="ARBA" id="ARBA00022779"/>
    </source>
</evidence>
<dbReference type="AlphaFoldDB" id="A0A9P6YGA6"/>
<reference evidence="12 13" key="1">
    <citation type="journal article" date="2020" name="Microb. Genom.">
        <title>Genetic diversity of clinical and environmental Mucorales isolates obtained from an investigation of mucormycosis cases among solid organ transplant recipients.</title>
        <authorList>
            <person name="Nguyen M.H."/>
            <person name="Kaul D."/>
            <person name="Muto C."/>
            <person name="Cheng S.J."/>
            <person name="Richter R.A."/>
            <person name="Bruno V.M."/>
            <person name="Liu G."/>
            <person name="Beyhan S."/>
            <person name="Sundermann A.J."/>
            <person name="Mounaud S."/>
            <person name="Pasculle A.W."/>
            <person name="Nierman W.C."/>
            <person name="Driscoll E."/>
            <person name="Cumbie R."/>
            <person name="Clancy C.J."/>
            <person name="Dupont C.L."/>
        </authorList>
    </citation>
    <scope>NUCLEOTIDE SEQUENCE [LARGE SCALE GENOMIC DNA]</scope>
    <source>
        <strain evidence="12 13">GL24</strain>
    </source>
</reference>
<name>A0A9P6YGA6_9FUNG</name>
<gene>
    <name evidence="12" type="ORF">G6F50_013599</name>
</gene>
<evidence type="ECO:0000256" key="6">
    <source>
        <dbReference type="ARBA" id="ARBA00022500"/>
    </source>
</evidence>
<sequence length="230" mass="24717">MNAPFVRDTTPVEGPAWWELPWVHDAGRMLLGAVVVLALLFGVLRPALRAITGQKKSDEQALEPHTADVQLVDDDGMPLPALGADRASLGGPDALARPGDSYEERLRMAREAVKTDSKRVAQRAAVLLLSLGELDAAEVLRHMEPKEVQKIGIAMATMTDITREQVERVMDQFGQELGSKTSLGVGSDDYIRNMLVQALGSLVPQRLPLPEAMPALTGAGIGLLLLSPAT</sequence>
<comment type="similarity">
    <text evidence="3">Belongs to the FliG family.</text>
</comment>
<evidence type="ECO:0000313" key="13">
    <source>
        <dbReference type="Proteomes" id="UP000740926"/>
    </source>
</evidence>
<comment type="subcellular location">
    <subcellularLocation>
        <location evidence="1">Bacterial flagellum basal body</location>
    </subcellularLocation>
    <subcellularLocation>
        <location evidence="2">Cell membrane</location>
        <topology evidence="2">Peripheral membrane protein</topology>
        <orientation evidence="2">Cytoplasmic side</orientation>
    </subcellularLocation>
</comment>
<proteinExistence type="inferred from homology"/>
<keyword evidence="10" id="KW-1133">Transmembrane helix</keyword>
<keyword evidence="5" id="KW-1003">Cell membrane</keyword>
<evidence type="ECO:0000256" key="9">
    <source>
        <dbReference type="ARBA" id="ARBA00023143"/>
    </source>
</evidence>
<dbReference type="Proteomes" id="UP000740926">
    <property type="component" value="Unassembled WGS sequence"/>
</dbReference>
<accession>A0A9P6YGA6</accession>
<evidence type="ECO:0000256" key="3">
    <source>
        <dbReference type="ARBA" id="ARBA00010299"/>
    </source>
</evidence>
<evidence type="ECO:0000256" key="2">
    <source>
        <dbReference type="ARBA" id="ARBA00004413"/>
    </source>
</evidence>
<evidence type="ECO:0000256" key="8">
    <source>
        <dbReference type="ARBA" id="ARBA00023136"/>
    </source>
</evidence>
<dbReference type="GO" id="GO:0006935">
    <property type="term" value="P:chemotaxis"/>
    <property type="evidence" value="ECO:0007669"/>
    <property type="project" value="UniProtKB-KW"/>
</dbReference>
<dbReference type="GO" id="GO:0003774">
    <property type="term" value="F:cytoskeletal motor activity"/>
    <property type="evidence" value="ECO:0007669"/>
    <property type="project" value="InterPro"/>
</dbReference>
<dbReference type="InterPro" id="IPR000090">
    <property type="entry name" value="Flg_Motor_Flig"/>
</dbReference>
<dbReference type="SUPFAM" id="SSF48029">
    <property type="entry name" value="FliG"/>
    <property type="match status" value="1"/>
</dbReference>
<dbReference type="PANTHER" id="PTHR30534:SF0">
    <property type="entry name" value="FLAGELLAR MOTOR SWITCH PROTEIN FLIG"/>
    <property type="match status" value="1"/>
</dbReference>
<organism evidence="12 13">
    <name type="scientific">Rhizopus delemar</name>
    <dbReference type="NCBI Taxonomy" id="936053"/>
    <lineage>
        <taxon>Eukaryota</taxon>
        <taxon>Fungi</taxon>
        <taxon>Fungi incertae sedis</taxon>
        <taxon>Mucoromycota</taxon>
        <taxon>Mucoromycotina</taxon>
        <taxon>Mucoromycetes</taxon>
        <taxon>Mucorales</taxon>
        <taxon>Mucorineae</taxon>
        <taxon>Rhizopodaceae</taxon>
        <taxon>Rhizopus</taxon>
    </lineage>
</organism>
<comment type="caution">
    <text evidence="12">The sequence shown here is derived from an EMBL/GenBank/DDBJ whole genome shotgun (WGS) entry which is preliminary data.</text>
</comment>
<keyword evidence="13" id="KW-1185">Reference proteome</keyword>
<dbReference type="GO" id="GO:0005886">
    <property type="term" value="C:plasma membrane"/>
    <property type="evidence" value="ECO:0007669"/>
    <property type="project" value="UniProtKB-SubCell"/>
</dbReference>
<evidence type="ECO:0000256" key="4">
    <source>
        <dbReference type="ARBA" id="ARBA00021870"/>
    </source>
</evidence>
<evidence type="ECO:0000256" key="10">
    <source>
        <dbReference type="SAM" id="Phobius"/>
    </source>
</evidence>
<keyword evidence="9" id="KW-0975">Bacterial flagellum</keyword>
<feature type="domain" description="Flagellar motor switch protein FliG N-terminal" evidence="11">
    <location>
        <begin position="121"/>
        <end position="201"/>
    </location>
</feature>
<evidence type="ECO:0000259" key="11">
    <source>
        <dbReference type="Pfam" id="PF14842"/>
    </source>
</evidence>
<dbReference type="PRINTS" id="PR00954">
    <property type="entry name" value="FLGMOTORFLIG"/>
</dbReference>
<dbReference type="PANTHER" id="PTHR30534">
    <property type="entry name" value="FLAGELLAR MOTOR SWITCH PROTEIN FLIG"/>
    <property type="match status" value="1"/>
</dbReference>
<dbReference type="EMBL" id="JAANIU010005568">
    <property type="protein sequence ID" value="KAG1546804.1"/>
    <property type="molecule type" value="Genomic_DNA"/>
</dbReference>
<protein>
    <recommendedName>
        <fullName evidence="4">Flagellar motor switch protein FliG</fullName>
    </recommendedName>
</protein>
<evidence type="ECO:0000256" key="5">
    <source>
        <dbReference type="ARBA" id="ARBA00022475"/>
    </source>
</evidence>
<dbReference type="InterPro" id="IPR011002">
    <property type="entry name" value="FliG_a-hlx"/>
</dbReference>
<dbReference type="Pfam" id="PF14842">
    <property type="entry name" value="FliG_N"/>
    <property type="match status" value="1"/>
</dbReference>
<keyword evidence="10" id="KW-0812">Transmembrane</keyword>
<keyword evidence="6" id="KW-0145">Chemotaxis</keyword>
<feature type="transmembrane region" description="Helical" evidence="10">
    <location>
        <begin position="29"/>
        <end position="48"/>
    </location>
</feature>
<keyword evidence="8 10" id="KW-0472">Membrane</keyword>
<keyword evidence="7" id="KW-0283">Flagellar rotation</keyword>
<dbReference type="InterPro" id="IPR028263">
    <property type="entry name" value="FliG_N"/>
</dbReference>
<evidence type="ECO:0000313" key="12">
    <source>
        <dbReference type="EMBL" id="KAG1546804.1"/>
    </source>
</evidence>